<dbReference type="InterPro" id="IPR008984">
    <property type="entry name" value="SMAD_FHA_dom_sf"/>
</dbReference>
<dbReference type="Proteomes" id="UP001501221">
    <property type="component" value="Unassembled WGS sequence"/>
</dbReference>
<dbReference type="PANTHER" id="PTHR23308">
    <property type="entry name" value="NUCLEAR INHIBITOR OF PROTEIN PHOSPHATASE-1"/>
    <property type="match status" value="1"/>
</dbReference>
<accession>A0ABN0T4F7</accession>
<dbReference type="EMBL" id="BAAAFM010000008">
    <property type="protein sequence ID" value="GAA0212320.1"/>
    <property type="molecule type" value="Genomic_DNA"/>
</dbReference>
<dbReference type="SUPFAM" id="SSF49879">
    <property type="entry name" value="SMAD/FHA domain"/>
    <property type="match status" value="1"/>
</dbReference>
<keyword evidence="3" id="KW-1185">Reference proteome</keyword>
<gene>
    <name evidence="2" type="ORF">GCM10009123_19480</name>
</gene>
<reference evidence="2 3" key="1">
    <citation type="journal article" date="2019" name="Int. J. Syst. Evol. Microbiol.">
        <title>The Global Catalogue of Microorganisms (GCM) 10K type strain sequencing project: providing services to taxonomists for standard genome sequencing and annotation.</title>
        <authorList>
            <consortium name="The Broad Institute Genomics Platform"/>
            <consortium name="The Broad Institute Genome Sequencing Center for Infectious Disease"/>
            <person name="Wu L."/>
            <person name="Ma J."/>
        </authorList>
    </citation>
    <scope>NUCLEOTIDE SEQUENCE [LARGE SCALE GENOMIC DNA]</scope>
    <source>
        <strain evidence="2 3">JCM 16211</strain>
    </source>
</reference>
<proteinExistence type="predicted"/>
<dbReference type="Pfam" id="PF00498">
    <property type="entry name" value="FHA"/>
    <property type="match status" value="1"/>
</dbReference>
<dbReference type="SUPFAM" id="SSF55781">
    <property type="entry name" value="GAF domain-like"/>
    <property type="match status" value="1"/>
</dbReference>
<dbReference type="PROSITE" id="PS50006">
    <property type="entry name" value="FHA_DOMAIN"/>
    <property type="match status" value="1"/>
</dbReference>
<sequence>MPARITACYPDKPAKESLLFEDLQYQVGRDLDCEVRLNHPSVSRKHARVITKGDQWYLKDAESSNGVKVNGKSISDHLLSANDVISLGDIECLFELKTKQQLDAIDAHNQWRIQQSRKNYNELARKSLLEALDEQLYSLLNLTGTQRGLVMLGNSPESLMVCASKGMTRKEFHEKSFEGSVGAMQQALKQRSPVLAMDVKLDHNLAARESIQRKQIAALACIPLLANNNLVGIVYTDSKEANKVLTELDLEILNLISDQIKINSEAIVLQNEISAILNNIPEHIFAEQKLIKEQILAVH</sequence>
<comment type="caution">
    <text evidence="2">The sequence shown here is derived from an EMBL/GenBank/DDBJ whole genome shotgun (WGS) entry which is preliminary data.</text>
</comment>
<dbReference type="InterPro" id="IPR000253">
    <property type="entry name" value="FHA_dom"/>
</dbReference>
<feature type="domain" description="FHA" evidence="1">
    <location>
        <begin position="25"/>
        <end position="74"/>
    </location>
</feature>
<evidence type="ECO:0000259" key="1">
    <source>
        <dbReference type="PROSITE" id="PS50006"/>
    </source>
</evidence>
<name>A0ABN0T4F7_9GAMM</name>
<dbReference type="Gene3D" id="2.60.200.20">
    <property type="match status" value="1"/>
</dbReference>
<dbReference type="InterPro" id="IPR050923">
    <property type="entry name" value="Cell_Proc_Reg/RNA_Proc"/>
</dbReference>
<dbReference type="SMART" id="SM00065">
    <property type="entry name" value="GAF"/>
    <property type="match status" value="1"/>
</dbReference>
<dbReference type="CDD" id="cd00060">
    <property type="entry name" value="FHA"/>
    <property type="match status" value="1"/>
</dbReference>
<protein>
    <recommendedName>
        <fullName evidence="1">FHA domain-containing protein</fullName>
    </recommendedName>
</protein>
<dbReference type="RefSeq" id="WP_343989712.1">
    <property type="nucleotide sequence ID" value="NZ_BAAAFM010000008.1"/>
</dbReference>
<evidence type="ECO:0000313" key="3">
    <source>
        <dbReference type="Proteomes" id="UP001501221"/>
    </source>
</evidence>
<dbReference type="Pfam" id="PF01590">
    <property type="entry name" value="GAF"/>
    <property type="match status" value="1"/>
</dbReference>
<dbReference type="InterPro" id="IPR029016">
    <property type="entry name" value="GAF-like_dom_sf"/>
</dbReference>
<dbReference type="InterPro" id="IPR003018">
    <property type="entry name" value="GAF"/>
</dbReference>
<evidence type="ECO:0000313" key="2">
    <source>
        <dbReference type="EMBL" id="GAA0212320.1"/>
    </source>
</evidence>
<dbReference type="SMART" id="SM00240">
    <property type="entry name" value="FHA"/>
    <property type="match status" value="1"/>
</dbReference>
<organism evidence="2 3">
    <name type="scientific">Kangiella japonica</name>
    <dbReference type="NCBI Taxonomy" id="647384"/>
    <lineage>
        <taxon>Bacteria</taxon>
        <taxon>Pseudomonadati</taxon>
        <taxon>Pseudomonadota</taxon>
        <taxon>Gammaproteobacteria</taxon>
        <taxon>Kangiellales</taxon>
        <taxon>Kangiellaceae</taxon>
        <taxon>Kangiella</taxon>
    </lineage>
</organism>
<dbReference type="Gene3D" id="3.30.450.40">
    <property type="match status" value="1"/>
</dbReference>